<feature type="domain" description="Cytochrome c" evidence="10">
    <location>
        <begin position="188"/>
        <end position="339"/>
    </location>
</feature>
<proteinExistence type="predicted"/>
<feature type="binding site" description="covalent" evidence="8">
    <location>
        <position position="203"/>
    </location>
    <ligand>
        <name>heme c</name>
        <dbReference type="ChEBI" id="CHEBI:61717"/>
        <label>2</label>
    </ligand>
</feature>
<dbReference type="AlphaFoldDB" id="A0A2P0QJF1"/>
<feature type="binding site" description="covalent" evidence="8">
    <location>
        <position position="206"/>
    </location>
    <ligand>
        <name>heme c</name>
        <dbReference type="ChEBI" id="CHEBI:61717"/>
        <label>2</label>
    </ligand>
</feature>
<dbReference type="PANTHER" id="PTHR30600:SF10">
    <property type="entry name" value="BLL6722 PROTEIN"/>
    <property type="match status" value="1"/>
</dbReference>
<keyword evidence="11" id="KW-0575">Peroxidase</keyword>
<dbReference type="InterPro" id="IPR009056">
    <property type="entry name" value="Cyt_c-like_dom"/>
</dbReference>
<keyword evidence="4" id="KW-0732">Signal</keyword>
<evidence type="ECO:0000256" key="2">
    <source>
        <dbReference type="ARBA" id="ARBA00022617"/>
    </source>
</evidence>
<evidence type="ECO:0000256" key="4">
    <source>
        <dbReference type="ARBA" id="ARBA00022729"/>
    </source>
</evidence>
<dbReference type="GO" id="GO:0004130">
    <property type="term" value="F:cytochrome-c peroxidase activity"/>
    <property type="evidence" value="ECO:0007669"/>
    <property type="project" value="TreeGrafter"/>
</dbReference>
<dbReference type="PANTHER" id="PTHR30600">
    <property type="entry name" value="CYTOCHROME C PEROXIDASE-RELATED"/>
    <property type="match status" value="1"/>
</dbReference>
<keyword evidence="6" id="KW-0560">Oxidoreductase</keyword>
<dbReference type="GO" id="GO:0020037">
    <property type="term" value="F:heme binding"/>
    <property type="evidence" value="ECO:0007669"/>
    <property type="project" value="InterPro"/>
</dbReference>
<feature type="binding site" description="covalent" evidence="8">
    <location>
        <position position="60"/>
    </location>
    <ligand>
        <name>heme c</name>
        <dbReference type="ChEBI" id="CHEBI:61717"/>
        <label>1</label>
    </ligand>
</feature>
<accession>A0A2P0QJF1</accession>
<evidence type="ECO:0000256" key="9">
    <source>
        <dbReference type="PIRSR" id="PIRSR000294-2"/>
    </source>
</evidence>
<evidence type="ECO:0000256" key="3">
    <source>
        <dbReference type="ARBA" id="ARBA00022723"/>
    </source>
</evidence>
<dbReference type="InterPro" id="IPR036909">
    <property type="entry name" value="Cyt_c-like_dom_sf"/>
</dbReference>
<comment type="PTM">
    <text evidence="8">Binds 2 heme groups per subunit.</text>
</comment>
<keyword evidence="2 8" id="KW-0349">Heme</keyword>
<feature type="binding site" description="axial binding residue" evidence="9">
    <location>
        <position position="207"/>
    </location>
    <ligand>
        <name>heme c</name>
        <dbReference type="ChEBI" id="CHEBI:61717"/>
        <label>2</label>
    </ligand>
    <ligandPart>
        <name>Fe</name>
        <dbReference type="ChEBI" id="CHEBI:18248"/>
    </ligandPart>
</feature>
<keyword evidence="7 9" id="KW-0408">Iron</keyword>
<feature type="binding site" description="axial binding residue" evidence="9">
    <location>
        <position position="64"/>
    </location>
    <ligand>
        <name>heme c</name>
        <dbReference type="ChEBI" id="CHEBI:61717"/>
        <label>1</label>
    </ligand>
    <ligandPart>
        <name>Fe</name>
        <dbReference type="ChEBI" id="CHEBI:18248"/>
    </ligandPart>
</feature>
<dbReference type="InterPro" id="IPR051395">
    <property type="entry name" value="Cytochrome_c_Peroxidase/MauG"/>
</dbReference>
<dbReference type="PROSITE" id="PS51007">
    <property type="entry name" value="CYTC"/>
    <property type="match status" value="2"/>
</dbReference>
<reference evidence="11" key="1">
    <citation type="submission" date="2016-12" db="EMBL/GenBank/DDBJ databases">
        <title>Arsenic respiratory pathways in the anoxic pelagic waters of the Pacific Ocean.</title>
        <authorList>
            <person name="Saunders J.K."/>
            <person name="Fuchsman C.A."/>
            <person name="McKay C."/>
            <person name="Rocap G."/>
        </authorList>
    </citation>
    <scope>NUCLEOTIDE SEQUENCE</scope>
</reference>
<evidence type="ECO:0000256" key="5">
    <source>
        <dbReference type="ARBA" id="ARBA00022764"/>
    </source>
</evidence>
<protein>
    <submittedName>
        <fullName evidence="11">Di-c-type haem protein, MauG/cytochrome c peroxidase</fullName>
    </submittedName>
</protein>
<organism evidence="11">
    <name type="scientific">uncultured Pseudomonadota bacterium</name>
    <dbReference type="NCBI Taxonomy" id="153809"/>
    <lineage>
        <taxon>Bacteria</taxon>
        <taxon>Pseudomonadati</taxon>
        <taxon>Pseudomonadota</taxon>
        <taxon>environmental samples</taxon>
    </lineage>
</organism>
<evidence type="ECO:0000313" key="11">
    <source>
        <dbReference type="EMBL" id="ART90599.1"/>
    </source>
</evidence>
<dbReference type="GO" id="GO:0042597">
    <property type="term" value="C:periplasmic space"/>
    <property type="evidence" value="ECO:0007669"/>
    <property type="project" value="UniProtKB-SubCell"/>
</dbReference>
<feature type="domain" description="Cytochrome c" evidence="10">
    <location>
        <begin position="38"/>
        <end position="194"/>
    </location>
</feature>
<keyword evidence="3 9" id="KW-0479">Metal-binding</keyword>
<keyword evidence="5" id="KW-0574">Periplasm</keyword>
<evidence type="ECO:0000256" key="7">
    <source>
        <dbReference type="ARBA" id="ARBA00023004"/>
    </source>
</evidence>
<dbReference type="EMBL" id="KY400107">
    <property type="protein sequence ID" value="ART90599.1"/>
    <property type="molecule type" value="Genomic_DNA"/>
</dbReference>
<evidence type="ECO:0000259" key="10">
    <source>
        <dbReference type="PROSITE" id="PS51007"/>
    </source>
</evidence>
<comment type="subcellular location">
    <subcellularLocation>
        <location evidence="1">Periplasm</location>
    </subcellularLocation>
</comment>
<dbReference type="Pfam" id="PF03150">
    <property type="entry name" value="CCP_MauG"/>
    <property type="match status" value="1"/>
</dbReference>
<feature type="binding site" description="covalent" evidence="8">
    <location>
        <position position="63"/>
    </location>
    <ligand>
        <name>heme c</name>
        <dbReference type="ChEBI" id="CHEBI:61717"/>
        <label>1</label>
    </ligand>
</feature>
<name>A0A2P0QJF1_9PROT</name>
<evidence type="ECO:0000256" key="1">
    <source>
        <dbReference type="ARBA" id="ARBA00004418"/>
    </source>
</evidence>
<sequence>MRTLFLLFVVCVLVGIPSILFAESGARQTLPTMKINAAKAALGKRLFFDERLSGDGALSCASCHIPEKGFADGKALSDAYPGTKGFRNTPTLINAAHKQSLGIPWFHDGRIGTNLNDVTRDQITETIWMNMDMRIMQERIKQDPVYRKMFKDVGMGEPSNGKVRKLIPEYLKTLTSKNVPYDLGNMSADAKKGEAVFIGKGGCVQCHEGPLFADGKAYNLGVPENKDIFREPLRHITFIAFNMFMGNENFMNLRRDPGAHVVNHYSDGRDMGKFFTPTLRELKQTAPYMHNGMLATLKDVVAFYNKGGGNDPNKDSRLKPLGLSAQEQANLVAFLESLSGDPLTGPEHVYGESISQKYYPIPNWLTVKN</sequence>
<dbReference type="Gene3D" id="1.10.760.10">
    <property type="entry name" value="Cytochrome c-like domain"/>
    <property type="match status" value="2"/>
</dbReference>
<dbReference type="GO" id="GO:0009055">
    <property type="term" value="F:electron transfer activity"/>
    <property type="evidence" value="ECO:0007669"/>
    <property type="project" value="InterPro"/>
</dbReference>
<dbReference type="GO" id="GO:0046872">
    <property type="term" value="F:metal ion binding"/>
    <property type="evidence" value="ECO:0007669"/>
    <property type="project" value="UniProtKB-KW"/>
</dbReference>
<dbReference type="PIRSF" id="PIRSF000294">
    <property type="entry name" value="Cytochrome-c_peroxidase"/>
    <property type="match status" value="1"/>
</dbReference>
<dbReference type="SUPFAM" id="SSF46626">
    <property type="entry name" value="Cytochrome c"/>
    <property type="match status" value="2"/>
</dbReference>
<dbReference type="InterPro" id="IPR026259">
    <property type="entry name" value="MauG/Cytc_peroxidase"/>
</dbReference>
<dbReference type="InterPro" id="IPR004852">
    <property type="entry name" value="Di-haem_cyt_c_peroxidsae"/>
</dbReference>
<evidence type="ECO:0000256" key="8">
    <source>
        <dbReference type="PIRSR" id="PIRSR000294-1"/>
    </source>
</evidence>
<evidence type="ECO:0000256" key="6">
    <source>
        <dbReference type="ARBA" id="ARBA00023002"/>
    </source>
</evidence>
<comment type="cofactor">
    <cofactor evidence="8">
        <name>heme</name>
        <dbReference type="ChEBI" id="CHEBI:30413"/>
    </cofactor>
    <text evidence="8">Binds 2 heme groups.</text>
</comment>